<feature type="coiled-coil region" evidence="1">
    <location>
        <begin position="223"/>
        <end position="253"/>
    </location>
</feature>
<evidence type="ECO:0000313" key="3">
    <source>
        <dbReference type="Proteomes" id="UP000253472"/>
    </source>
</evidence>
<evidence type="ECO:0000256" key="1">
    <source>
        <dbReference type="SAM" id="Coils"/>
    </source>
</evidence>
<evidence type="ECO:0000313" key="2">
    <source>
        <dbReference type="EMBL" id="RCK64496.1"/>
    </source>
</evidence>
<name>A0A367YF48_9ASCO</name>
<gene>
    <name evidence="2" type="ORF">Cantr_00356</name>
</gene>
<dbReference type="EMBL" id="QLNQ01000022">
    <property type="protein sequence ID" value="RCK64496.1"/>
    <property type="molecule type" value="Genomic_DNA"/>
</dbReference>
<comment type="caution">
    <text evidence="2">The sequence shown here is derived from an EMBL/GenBank/DDBJ whole genome shotgun (WGS) entry which is preliminary data.</text>
</comment>
<sequence length="267" mass="30722">MGQSFYEKEQRKIKSLIKEPLLELILKFLPHLQPTIQAKDDTWEIVAIELTNLQYSEVLKSQNSAKSRNSLSSSSSAGALAMKKPVTSNVVDEIEAMPQLNGIYVREYFEELFKEFKRTYYFRLSINASETTDGRPRRDMQYVVKDRCDAILYELFKLEYKDLELIAKIGQEKLEANYRKQLDKLYNVTGHDENGVGDEVDDGILDSKELLEKYKKGLSVIKNQLLQDEIVKKDKKLQQLKDENQRLLELNHELLGGRNGGSGCGHP</sequence>
<dbReference type="AlphaFoldDB" id="A0A367YF48"/>
<keyword evidence="1" id="KW-0175">Coiled coil</keyword>
<accession>A0A367YF48</accession>
<protein>
    <submittedName>
        <fullName evidence="2">Uncharacterized protein</fullName>
    </submittedName>
</protein>
<dbReference type="OrthoDB" id="4026428at2759"/>
<proteinExistence type="predicted"/>
<keyword evidence="3" id="KW-1185">Reference proteome</keyword>
<dbReference type="Proteomes" id="UP000253472">
    <property type="component" value="Unassembled WGS sequence"/>
</dbReference>
<reference evidence="2 3" key="1">
    <citation type="submission" date="2018-06" db="EMBL/GenBank/DDBJ databases">
        <title>Whole genome sequencing of Candida tropicalis (genome annotated by CSBL at Korea University).</title>
        <authorList>
            <person name="Ahn J."/>
        </authorList>
    </citation>
    <scope>NUCLEOTIDE SEQUENCE [LARGE SCALE GENOMIC DNA]</scope>
    <source>
        <strain evidence="2 3">ATCC 20962</strain>
    </source>
</reference>
<organism evidence="2 3">
    <name type="scientific">Candida viswanathii</name>
    <dbReference type="NCBI Taxonomy" id="5486"/>
    <lineage>
        <taxon>Eukaryota</taxon>
        <taxon>Fungi</taxon>
        <taxon>Dikarya</taxon>
        <taxon>Ascomycota</taxon>
        <taxon>Saccharomycotina</taxon>
        <taxon>Pichiomycetes</taxon>
        <taxon>Debaryomycetaceae</taxon>
        <taxon>Candida/Lodderomyces clade</taxon>
        <taxon>Candida</taxon>
    </lineage>
</organism>